<dbReference type="SUPFAM" id="SSF51338">
    <property type="entry name" value="Composite domain of metallo-dependent hydrolases"/>
    <property type="match status" value="1"/>
</dbReference>
<dbReference type="PANTHER" id="PTHR43135:SF3">
    <property type="entry name" value="ALPHA-D-RIBOSE 1-METHYLPHOSPHONATE 5-TRIPHOSPHATE DIPHOSPHATASE"/>
    <property type="match status" value="1"/>
</dbReference>
<dbReference type="InterPro" id="IPR032466">
    <property type="entry name" value="Metal_Hydrolase"/>
</dbReference>
<accession>A0A316HD10</accession>
<dbReference type="Pfam" id="PF01979">
    <property type="entry name" value="Amidohydro_1"/>
    <property type="match status" value="1"/>
</dbReference>
<dbReference type="EMBL" id="QGHA01000003">
    <property type="protein sequence ID" value="PWK78408.1"/>
    <property type="molecule type" value="Genomic_DNA"/>
</dbReference>
<dbReference type="GO" id="GO:0016810">
    <property type="term" value="F:hydrolase activity, acting on carbon-nitrogen (but not peptide) bonds"/>
    <property type="evidence" value="ECO:0007669"/>
    <property type="project" value="InterPro"/>
</dbReference>
<gene>
    <name evidence="2" type="ORF">LX99_02252</name>
</gene>
<evidence type="ECO:0000259" key="1">
    <source>
        <dbReference type="Pfam" id="PF01979"/>
    </source>
</evidence>
<dbReference type="PANTHER" id="PTHR43135">
    <property type="entry name" value="ALPHA-D-RIBOSE 1-METHYLPHOSPHONATE 5-TRIPHOSPHATE DIPHOSPHATASE"/>
    <property type="match status" value="1"/>
</dbReference>
<feature type="domain" description="Amidohydrolase-related" evidence="1">
    <location>
        <begin position="209"/>
        <end position="380"/>
    </location>
</feature>
<dbReference type="InterPro" id="IPR012696">
    <property type="entry name" value="PhnM"/>
</dbReference>
<dbReference type="NCBIfam" id="NF011984">
    <property type="entry name" value="PRK15446.1-5"/>
    <property type="match status" value="1"/>
</dbReference>
<dbReference type="NCBIfam" id="NF011990">
    <property type="entry name" value="PRK15446.2-6"/>
    <property type="match status" value="1"/>
</dbReference>
<dbReference type="Proteomes" id="UP000245678">
    <property type="component" value="Unassembled WGS sequence"/>
</dbReference>
<dbReference type="RefSeq" id="WP_109607947.1">
    <property type="nucleotide sequence ID" value="NZ_QGHA01000003.1"/>
</dbReference>
<comment type="caution">
    <text evidence="2">The sequence shown here is derived from an EMBL/GenBank/DDBJ whole genome shotgun (WGS) entry which is preliminary data.</text>
</comment>
<dbReference type="GO" id="GO:0019700">
    <property type="term" value="P:organic phosphonate catabolic process"/>
    <property type="evidence" value="ECO:0007669"/>
    <property type="project" value="InterPro"/>
</dbReference>
<dbReference type="InterPro" id="IPR011059">
    <property type="entry name" value="Metal-dep_hydrolase_composite"/>
</dbReference>
<dbReference type="NCBIfam" id="NF011987">
    <property type="entry name" value="PRK15446.2-3"/>
    <property type="match status" value="1"/>
</dbReference>
<reference evidence="2 3" key="1">
    <citation type="submission" date="2018-05" db="EMBL/GenBank/DDBJ databases">
        <title>Genomic Encyclopedia of Archaeal and Bacterial Type Strains, Phase II (KMG-II): from individual species to whole genera.</title>
        <authorList>
            <person name="Goeker M."/>
        </authorList>
    </citation>
    <scope>NUCLEOTIDE SEQUENCE [LARGE SCALE GENOMIC DNA]</scope>
    <source>
        <strain evidence="2 3">DSM 19975</strain>
    </source>
</reference>
<dbReference type="PIRSF" id="PIRSF038971">
    <property type="entry name" value="PhnM"/>
    <property type="match status" value="1"/>
</dbReference>
<organism evidence="2 3">
    <name type="scientific">Mucilaginibacter oryzae</name>
    <dbReference type="NCBI Taxonomy" id="468058"/>
    <lineage>
        <taxon>Bacteria</taxon>
        <taxon>Pseudomonadati</taxon>
        <taxon>Bacteroidota</taxon>
        <taxon>Sphingobacteriia</taxon>
        <taxon>Sphingobacteriales</taxon>
        <taxon>Sphingobacteriaceae</taxon>
        <taxon>Mucilaginibacter</taxon>
    </lineage>
</organism>
<dbReference type="InterPro" id="IPR051781">
    <property type="entry name" value="Metallo-dep_Hydrolase"/>
</dbReference>
<keyword evidence="3" id="KW-1185">Reference proteome</keyword>
<evidence type="ECO:0000313" key="2">
    <source>
        <dbReference type="EMBL" id="PWK78408.1"/>
    </source>
</evidence>
<dbReference type="SUPFAM" id="SSF51556">
    <property type="entry name" value="Metallo-dependent hydrolases"/>
    <property type="match status" value="1"/>
</dbReference>
<dbReference type="Gene3D" id="3.20.20.140">
    <property type="entry name" value="Metal-dependent hydrolases"/>
    <property type="match status" value="1"/>
</dbReference>
<dbReference type="AlphaFoldDB" id="A0A316HD10"/>
<dbReference type="InterPro" id="IPR006680">
    <property type="entry name" value="Amidohydro-rel"/>
</dbReference>
<protein>
    <submittedName>
        <fullName evidence="2">Alpha-D-ribose 1-methylphosphonate 5-triphosphate diphosphatase</fullName>
    </submittedName>
</protein>
<proteinExistence type="predicted"/>
<dbReference type="Gene3D" id="2.30.40.10">
    <property type="entry name" value="Urease, subunit C, domain 1"/>
    <property type="match status" value="1"/>
</dbReference>
<sequence>MRSFIISNARVVTPSEVLENTSVLVEHGIITHIAGQIDEQLAEYNIDAEGAILMPGIIDIHTDAMDAEIVPRTGADIPINVAFRELERKMSGCGFTTVYHSMHLGYDMAELNASSKYTRDEVFETVHRAAKGSTLLNNKIHLRFELSGVKAYQTCFDLMDKGYVQLLSVMDHTPGQGQISKGYFIDYYKKMGKTAEEAEQAFIDKLAMPVIRGEKLETLIKHAQQLHIPVASHDDDSVKKVEYMRGLGVEICEFPITMQTAKHAVNLGMHVVGGASNILRGGSLSGNLNMKDAVLQGAVDSLCSDYYPPAIIHAIFKLYQEEGLPLPEAVKMATLNPAKAVGISSHTGSIETGKDADLVLVKLPDGIPMVTHTIVRGHIVAQASNKINYHKDHQPDNNLSLTNEL</sequence>
<evidence type="ECO:0000313" key="3">
    <source>
        <dbReference type="Proteomes" id="UP000245678"/>
    </source>
</evidence>
<name>A0A316HD10_9SPHI</name>